<keyword evidence="6" id="KW-1185">Reference proteome</keyword>
<feature type="domain" description="HTH crp-type" evidence="4">
    <location>
        <begin position="254"/>
        <end position="327"/>
    </location>
</feature>
<dbReference type="Gene3D" id="1.10.10.10">
    <property type="entry name" value="Winged helix-like DNA-binding domain superfamily/Winged helix DNA-binding domain"/>
    <property type="match status" value="1"/>
</dbReference>
<dbReference type="PANTHER" id="PTHR24567:SF75">
    <property type="entry name" value="FUMARATE AND NITRATE REDUCTION REGULATORY PROTEIN"/>
    <property type="match status" value="1"/>
</dbReference>
<organism evidence="5 6">
    <name type="scientific">Ramlibacter lithotrophicus</name>
    <dbReference type="NCBI Taxonomy" id="2606681"/>
    <lineage>
        <taxon>Bacteria</taxon>
        <taxon>Pseudomonadati</taxon>
        <taxon>Pseudomonadota</taxon>
        <taxon>Betaproteobacteria</taxon>
        <taxon>Burkholderiales</taxon>
        <taxon>Comamonadaceae</taxon>
        <taxon>Ramlibacter</taxon>
    </lineage>
</organism>
<dbReference type="Gene3D" id="2.60.120.10">
    <property type="entry name" value="Jelly Rolls"/>
    <property type="match status" value="1"/>
</dbReference>
<dbReference type="AlphaFoldDB" id="A0A7X6DGP0"/>
<dbReference type="InterPro" id="IPR050397">
    <property type="entry name" value="Env_Response_Regulators"/>
</dbReference>
<keyword evidence="2" id="KW-0238">DNA-binding</keyword>
<dbReference type="GO" id="GO:0003677">
    <property type="term" value="F:DNA binding"/>
    <property type="evidence" value="ECO:0007669"/>
    <property type="project" value="UniProtKB-KW"/>
</dbReference>
<dbReference type="EMBL" id="VTOX01000004">
    <property type="protein sequence ID" value="NKE66825.1"/>
    <property type="molecule type" value="Genomic_DNA"/>
</dbReference>
<evidence type="ECO:0000256" key="1">
    <source>
        <dbReference type="ARBA" id="ARBA00023015"/>
    </source>
</evidence>
<dbReference type="Pfam" id="PF00027">
    <property type="entry name" value="cNMP_binding"/>
    <property type="match status" value="1"/>
</dbReference>
<evidence type="ECO:0000313" key="5">
    <source>
        <dbReference type="EMBL" id="NKE66825.1"/>
    </source>
</evidence>
<accession>A0A7X6DGP0</accession>
<comment type="caution">
    <text evidence="5">The sequence shown here is derived from an EMBL/GenBank/DDBJ whole genome shotgun (WGS) entry which is preliminary data.</text>
</comment>
<dbReference type="InterPro" id="IPR014710">
    <property type="entry name" value="RmlC-like_jellyroll"/>
</dbReference>
<dbReference type="FunFam" id="1.10.10.10:FF:000028">
    <property type="entry name" value="Fumarate/nitrate reduction transcriptional regulator Fnr"/>
    <property type="match status" value="1"/>
</dbReference>
<dbReference type="CDD" id="cd00038">
    <property type="entry name" value="CAP_ED"/>
    <property type="match status" value="1"/>
</dbReference>
<sequence>MPGSGNAVGEDAWSVGTTLATRVKSRERVRLVSMTRTKSPPAEGVLTKGRQTGAPSLSEFRASSLHSRPDTALIEIKMLVVVAESPGNLQRAAPLGSAEFGAGKAGETECSSCPVCHLCLPSGMNGFARAQLGNMNRERRKVATGETVYGEGDPFQYLHAIRSGTLKSSLALPGGRKQVSGFHIAGEVVGFDGMADGRHASATVALEDSELCLIPFSHLAALAVRHRGMQHSVSRLLGREILRRQLLMVILGTMSAQERLGAFLCHLSKQYSVRGYSMREFHLRMSRAEVASYLGVELETVCRAFATFRRQRLLEVKRRHIRIIDLENFRHRFEVRLYRGECDL</sequence>
<proteinExistence type="predicted"/>
<keyword evidence="3" id="KW-0804">Transcription</keyword>
<dbReference type="GO" id="GO:0005829">
    <property type="term" value="C:cytosol"/>
    <property type="evidence" value="ECO:0007669"/>
    <property type="project" value="TreeGrafter"/>
</dbReference>
<dbReference type="PRINTS" id="PR00034">
    <property type="entry name" value="HTHCRP"/>
</dbReference>
<protein>
    <submittedName>
        <fullName evidence="5">Helix-turn-helix domain-containing protein</fullName>
    </submittedName>
</protein>
<dbReference type="InterPro" id="IPR018490">
    <property type="entry name" value="cNMP-bd_dom_sf"/>
</dbReference>
<dbReference type="InterPro" id="IPR012318">
    <property type="entry name" value="HTH_CRP"/>
</dbReference>
<evidence type="ECO:0000313" key="6">
    <source>
        <dbReference type="Proteomes" id="UP000521868"/>
    </source>
</evidence>
<dbReference type="PANTHER" id="PTHR24567">
    <property type="entry name" value="CRP FAMILY TRANSCRIPTIONAL REGULATORY PROTEIN"/>
    <property type="match status" value="1"/>
</dbReference>
<dbReference type="GO" id="GO:0003700">
    <property type="term" value="F:DNA-binding transcription factor activity"/>
    <property type="evidence" value="ECO:0007669"/>
    <property type="project" value="TreeGrafter"/>
</dbReference>
<dbReference type="SUPFAM" id="SSF51206">
    <property type="entry name" value="cAMP-binding domain-like"/>
    <property type="match status" value="1"/>
</dbReference>
<dbReference type="InterPro" id="IPR036390">
    <property type="entry name" value="WH_DNA-bd_sf"/>
</dbReference>
<keyword evidence="1" id="KW-0805">Transcription regulation</keyword>
<gene>
    <name evidence="5" type="ORF">RAMLITH_13410</name>
</gene>
<dbReference type="Pfam" id="PF13545">
    <property type="entry name" value="HTH_Crp_2"/>
    <property type="match status" value="1"/>
</dbReference>
<evidence type="ECO:0000256" key="2">
    <source>
        <dbReference type="ARBA" id="ARBA00023125"/>
    </source>
</evidence>
<name>A0A7X6DGP0_9BURK</name>
<dbReference type="Proteomes" id="UP000521868">
    <property type="component" value="Unassembled WGS sequence"/>
</dbReference>
<dbReference type="InterPro" id="IPR036388">
    <property type="entry name" value="WH-like_DNA-bd_sf"/>
</dbReference>
<dbReference type="SUPFAM" id="SSF46785">
    <property type="entry name" value="Winged helix' DNA-binding domain"/>
    <property type="match status" value="1"/>
</dbReference>
<evidence type="ECO:0000256" key="3">
    <source>
        <dbReference type="ARBA" id="ARBA00023163"/>
    </source>
</evidence>
<reference evidence="5 6" key="1">
    <citation type="journal article" date="2020" name="Nature">
        <title>Bacterial chemolithoautotrophy via manganese oxidation.</title>
        <authorList>
            <person name="Yu H."/>
            <person name="Leadbetter J.R."/>
        </authorList>
    </citation>
    <scope>NUCLEOTIDE SEQUENCE [LARGE SCALE GENOMIC DNA]</scope>
    <source>
        <strain evidence="5 6">RBP-1</strain>
    </source>
</reference>
<dbReference type="InterPro" id="IPR000595">
    <property type="entry name" value="cNMP-bd_dom"/>
</dbReference>
<dbReference type="SMART" id="SM00419">
    <property type="entry name" value="HTH_CRP"/>
    <property type="match status" value="1"/>
</dbReference>
<dbReference type="SMART" id="SM00100">
    <property type="entry name" value="cNMP"/>
    <property type="match status" value="1"/>
</dbReference>
<dbReference type="PROSITE" id="PS51063">
    <property type="entry name" value="HTH_CRP_2"/>
    <property type="match status" value="1"/>
</dbReference>
<evidence type="ECO:0000259" key="4">
    <source>
        <dbReference type="PROSITE" id="PS51063"/>
    </source>
</evidence>